<evidence type="ECO:0000256" key="13">
    <source>
        <dbReference type="RuleBase" id="RU003750"/>
    </source>
</evidence>
<comment type="pathway">
    <text evidence="2">Lipid metabolism; phospholipid metabolism.</text>
</comment>
<dbReference type="GO" id="GO:0008444">
    <property type="term" value="F:CDP-diacylglycerol-glycerol-3-phosphate 3-phosphatidyltransferase activity"/>
    <property type="evidence" value="ECO:0007669"/>
    <property type="project" value="UniProtKB-UniRule"/>
</dbReference>
<dbReference type="EMBL" id="CP064954">
    <property type="protein sequence ID" value="QPK78371.1"/>
    <property type="molecule type" value="Genomic_DNA"/>
</dbReference>
<dbReference type="Gene3D" id="1.20.120.1760">
    <property type="match status" value="1"/>
</dbReference>
<evidence type="ECO:0000256" key="12">
    <source>
        <dbReference type="NCBIfam" id="TIGR00560"/>
    </source>
</evidence>
<feature type="transmembrane region" description="Helical" evidence="14">
    <location>
        <begin position="204"/>
        <end position="225"/>
    </location>
</feature>
<comment type="similarity">
    <text evidence="3 13">Belongs to the CDP-alcohol phosphatidyltransferase class-I family.</text>
</comment>
<dbReference type="PANTHER" id="PTHR14269:SF52">
    <property type="entry name" value="PHOSPHATIDYLGLYCEROPHOSPHATE SYNTHASE-RELATED"/>
    <property type="match status" value="1"/>
</dbReference>
<evidence type="ECO:0000256" key="5">
    <source>
        <dbReference type="ARBA" id="ARBA00022679"/>
    </source>
</evidence>
<dbReference type="InterPro" id="IPR000462">
    <property type="entry name" value="CDP-OH_P_trans"/>
</dbReference>
<dbReference type="InterPro" id="IPR048254">
    <property type="entry name" value="CDP_ALCOHOL_P_TRANSF_CS"/>
</dbReference>
<evidence type="ECO:0000256" key="6">
    <source>
        <dbReference type="ARBA" id="ARBA00022692"/>
    </source>
</evidence>
<proteinExistence type="inferred from homology"/>
<keyword evidence="7 14" id="KW-1133">Transmembrane helix</keyword>
<keyword evidence="4" id="KW-0444">Lipid biosynthesis</keyword>
<dbReference type="PROSITE" id="PS00379">
    <property type="entry name" value="CDP_ALCOHOL_P_TRANSF"/>
    <property type="match status" value="1"/>
</dbReference>
<dbReference type="Pfam" id="PF01066">
    <property type="entry name" value="CDP-OH_P_transf"/>
    <property type="match status" value="1"/>
</dbReference>
<dbReference type="UniPathway" id="UPA00085"/>
<dbReference type="EC" id="2.7.8.5" evidence="12"/>
<name>A0A7T0KDH8_9CORY</name>
<reference evidence="15 16" key="1">
    <citation type="submission" date="2020-11" db="EMBL/GenBank/DDBJ databases">
        <title>Corynebacterium sp. ZJ-599.</title>
        <authorList>
            <person name="Zhou J."/>
        </authorList>
    </citation>
    <scope>NUCLEOTIDE SEQUENCE [LARGE SCALE GENOMIC DNA]</scope>
    <source>
        <strain evidence="15 16">ZJ-599</strain>
    </source>
</reference>
<evidence type="ECO:0000313" key="16">
    <source>
        <dbReference type="Proteomes" id="UP000594681"/>
    </source>
</evidence>
<evidence type="ECO:0000256" key="2">
    <source>
        <dbReference type="ARBA" id="ARBA00005074"/>
    </source>
</evidence>
<protein>
    <recommendedName>
        <fullName evidence="12">CDP-diacylglycerol--glycerol-3-phosphate 3-phosphatidyltransferase</fullName>
        <ecNumber evidence="12">2.7.8.5</ecNumber>
    </recommendedName>
</protein>
<gene>
    <name evidence="15" type="primary">pgsA</name>
    <name evidence="15" type="ORF">G7Y31_07260</name>
</gene>
<keyword evidence="11" id="KW-1208">Phospholipid metabolism</keyword>
<evidence type="ECO:0000256" key="14">
    <source>
        <dbReference type="SAM" id="Phobius"/>
    </source>
</evidence>
<evidence type="ECO:0000256" key="7">
    <source>
        <dbReference type="ARBA" id="ARBA00022989"/>
    </source>
</evidence>
<dbReference type="PANTHER" id="PTHR14269">
    <property type="entry name" value="CDP-DIACYLGLYCEROL--GLYCEROL-3-PHOSPHATE 3-PHOSPHATIDYLTRANSFERASE-RELATED"/>
    <property type="match status" value="1"/>
</dbReference>
<organism evidence="15 16">
    <name type="scientific">Corynebacterium lizhenjunii</name>
    <dbReference type="NCBI Taxonomy" id="2709394"/>
    <lineage>
        <taxon>Bacteria</taxon>
        <taxon>Bacillati</taxon>
        <taxon>Actinomycetota</taxon>
        <taxon>Actinomycetes</taxon>
        <taxon>Mycobacteriales</taxon>
        <taxon>Corynebacteriaceae</taxon>
        <taxon>Corynebacterium</taxon>
    </lineage>
</organism>
<dbReference type="GO" id="GO:0016020">
    <property type="term" value="C:membrane"/>
    <property type="evidence" value="ECO:0007669"/>
    <property type="project" value="UniProtKB-SubCell"/>
</dbReference>
<evidence type="ECO:0000256" key="3">
    <source>
        <dbReference type="ARBA" id="ARBA00010441"/>
    </source>
</evidence>
<feature type="transmembrane region" description="Helical" evidence="14">
    <location>
        <begin position="73"/>
        <end position="100"/>
    </location>
</feature>
<keyword evidence="6 14" id="KW-0812">Transmembrane</keyword>
<keyword evidence="9 14" id="KW-0472">Membrane</keyword>
<evidence type="ECO:0000256" key="1">
    <source>
        <dbReference type="ARBA" id="ARBA00004141"/>
    </source>
</evidence>
<feature type="transmembrane region" description="Helical" evidence="14">
    <location>
        <begin position="129"/>
        <end position="154"/>
    </location>
</feature>
<dbReference type="InterPro" id="IPR004570">
    <property type="entry name" value="Phosphatidylglycerol_P_synth"/>
</dbReference>
<dbReference type="InterPro" id="IPR050324">
    <property type="entry name" value="CDP-alcohol_PTase-I"/>
</dbReference>
<keyword evidence="10" id="KW-0594">Phospholipid biosynthesis</keyword>
<accession>A0A7T0KDH8</accession>
<evidence type="ECO:0000256" key="8">
    <source>
        <dbReference type="ARBA" id="ARBA00023098"/>
    </source>
</evidence>
<sequence length="234" mass="26001">MERSDEFPVGRAHLRDTRVGGVIGICNCKVLHEASIVVYRYDGGVTDANSTSSAAHDKPSNWNLPNVLTCARIVFIPVFAWLALRGYVWWSFSLFVLLMITDKIDGDIARARNLITDFGKIMDPIADKALMATALVCLNLAYGLPWWITAVILFREFGITLWRMFMLRQGKVVPASKGGKLKTVLQSFAVALYLCPLPGWMDPVALMVMLLAVVVTVVTGVQYLVDGYRENSRA</sequence>
<evidence type="ECO:0000256" key="11">
    <source>
        <dbReference type="ARBA" id="ARBA00023264"/>
    </source>
</evidence>
<dbReference type="NCBIfam" id="TIGR00560">
    <property type="entry name" value="pgsA"/>
    <property type="match status" value="1"/>
</dbReference>
<keyword evidence="8" id="KW-0443">Lipid metabolism</keyword>
<evidence type="ECO:0000313" key="15">
    <source>
        <dbReference type="EMBL" id="QPK78371.1"/>
    </source>
</evidence>
<comment type="subcellular location">
    <subcellularLocation>
        <location evidence="1">Membrane</location>
        <topology evidence="1">Multi-pass membrane protein</topology>
    </subcellularLocation>
</comment>
<keyword evidence="16" id="KW-1185">Reference proteome</keyword>
<evidence type="ECO:0000256" key="9">
    <source>
        <dbReference type="ARBA" id="ARBA00023136"/>
    </source>
</evidence>
<keyword evidence="5 13" id="KW-0808">Transferase</keyword>
<dbReference type="GO" id="GO:0046474">
    <property type="term" value="P:glycerophospholipid biosynthetic process"/>
    <property type="evidence" value="ECO:0007669"/>
    <property type="project" value="TreeGrafter"/>
</dbReference>
<dbReference type="Proteomes" id="UP000594681">
    <property type="component" value="Chromosome"/>
</dbReference>
<evidence type="ECO:0000256" key="4">
    <source>
        <dbReference type="ARBA" id="ARBA00022516"/>
    </source>
</evidence>
<dbReference type="InterPro" id="IPR043130">
    <property type="entry name" value="CDP-OH_PTrfase_TM_dom"/>
</dbReference>
<dbReference type="AlphaFoldDB" id="A0A7T0KDH8"/>
<dbReference type="KEGG" id="cliz:G7Y31_07260"/>
<evidence type="ECO:0000256" key="10">
    <source>
        <dbReference type="ARBA" id="ARBA00023209"/>
    </source>
</evidence>